<accession>D1PK50</accession>
<dbReference type="HOGENOM" id="CLU_3318041_0_0_9"/>
<evidence type="ECO:0000313" key="1">
    <source>
        <dbReference type="EMBL" id="EFB77148.1"/>
    </source>
</evidence>
<proteinExistence type="predicted"/>
<sequence length="39" mass="4335">MLRIRKRTVKNPQESIKFAGMALCHSGFFVQNAATAPKS</sequence>
<reference evidence="1" key="1">
    <citation type="submission" date="2009-12" db="EMBL/GenBank/DDBJ databases">
        <authorList>
            <person name="Weinstock G."/>
            <person name="Sodergren E."/>
            <person name="Clifton S."/>
            <person name="Fulton L."/>
            <person name="Fulton B."/>
            <person name="Courtney L."/>
            <person name="Fronick C."/>
            <person name="Harrison M."/>
            <person name="Strong C."/>
            <person name="Farmer C."/>
            <person name="Delahaunty K."/>
            <person name="Markovic C."/>
            <person name="Hall O."/>
            <person name="Minx P."/>
            <person name="Tomlinson C."/>
            <person name="Mitreva M."/>
            <person name="Nelson J."/>
            <person name="Hou S."/>
            <person name="Wollam A."/>
            <person name="Pepin K.H."/>
            <person name="Johnson M."/>
            <person name="Bhonagiri V."/>
            <person name="Nash W.E."/>
            <person name="Warren W."/>
            <person name="Chinwalla A."/>
            <person name="Mardis E.R."/>
            <person name="Wilson R.K."/>
        </authorList>
    </citation>
    <scope>NUCLEOTIDE SEQUENCE [LARGE SCALE GENOMIC DNA]</scope>
    <source>
        <strain evidence="1">DSM 15176</strain>
    </source>
</reference>
<dbReference type="Proteomes" id="UP000003438">
    <property type="component" value="Unassembled WGS sequence"/>
</dbReference>
<name>D1PK50_9FIRM</name>
<organism evidence="1 2">
    <name type="scientific">Subdoligranulum variabile DSM 15176</name>
    <dbReference type="NCBI Taxonomy" id="411471"/>
    <lineage>
        <taxon>Bacteria</taxon>
        <taxon>Bacillati</taxon>
        <taxon>Bacillota</taxon>
        <taxon>Clostridia</taxon>
        <taxon>Eubacteriales</taxon>
        <taxon>Oscillospiraceae</taxon>
        <taxon>Subdoligranulum</taxon>
    </lineage>
</organism>
<comment type="caution">
    <text evidence="1">The sequence shown here is derived from an EMBL/GenBank/DDBJ whole genome shotgun (WGS) entry which is preliminary data.</text>
</comment>
<gene>
    <name evidence="1" type="ORF">SUBVAR_04770</name>
</gene>
<dbReference type="STRING" id="411471.SUBVAR_04770"/>
<protein>
    <submittedName>
        <fullName evidence="1">Uncharacterized protein</fullName>
    </submittedName>
</protein>
<dbReference type="AlphaFoldDB" id="D1PK50"/>
<dbReference type="EMBL" id="ACBY02000014">
    <property type="protein sequence ID" value="EFB77148.1"/>
    <property type="molecule type" value="Genomic_DNA"/>
</dbReference>
<evidence type="ECO:0000313" key="2">
    <source>
        <dbReference type="Proteomes" id="UP000003438"/>
    </source>
</evidence>
<keyword evidence="2" id="KW-1185">Reference proteome</keyword>